<organism evidence="2">
    <name type="scientific">Arundo donax</name>
    <name type="common">Giant reed</name>
    <name type="synonym">Donax arundinaceus</name>
    <dbReference type="NCBI Taxonomy" id="35708"/>
    <lineage>
        <taxon>Eukaryota</taxon>
        <taxon>Viridiplantae</taxon>
        <taxon>Streptophyta</taxon>
        <taxon>Embryophyta</taxon>
        <taxon>Tracheophyta</taxon>
        <taxon>Spermatophyta</taxon>
        <taxon>Magnoliopsida</taxon>
        <taxon>Liliopsida</taxon>
        <taxon>Poales</taxon>
        <taxon>Poaceae</taxon>
        <taxon>PACMAD clade</taxon>
        <taxon>Arundinoideae</taxon>
        <taxon>Arundineae</taxon>
        <taxon>Arundo</taxon>
    </lineage>
</organism>
<proteinExistence type="predicted"/>
<feature type="region of interest" description="Disordered" evidence="1">
    <location>
        <begin position="1"/>
        <end position="29"/>
    </location>
</feature>
<reference evidence="2" key="2">
    <citation type="journal article" date="2015" name="Data Brief">
        <title>Shoot transcriptome of the giant reed, Arundo donax.</title>
        <authorList>
            <person name="Barrero R.A."/>
            <person name="Guerrero F.D."/>
            <person name="Moolhuijzen P."/>
            <person name="Goolsby J.A."/>
            <person name="Tidwell J."/>
            <person name="Bellgard S.E."/>
            <person name="Bellgard M.I."/>
        </authorList>
    </citation>
    <scope>NUCLEOTIDE SEQUENCE</scope>
    <source>
        <tissue evidence="2">Shoot tissue taken approximately 20 cm above the soil surface</tissue>
    </source>
</reference>
<protein>
    <submittedName>
        <fullName evidence="2">Uncharacterized protein</fullName>
    </submittedName>
</protein>
<sequence length="64" mass="6888">MSSDKLPSVMESKSEQLNRNSSDVKSSTIVHKQAAVMVTDEASVVPAHVTSACRSRMKHDSTGL</sequence>
<reference evidence="2" key="1">
    <citation type="submission" date="2014-09" db="EMBL/GenBank/DDBJ databases">
        <authorList>
            <person name="Magalhaes I.L.F."/>
            <person name="Oliveira U."/>
            <person name="Santos F.R."/>
            <person name="Vidigal T.H.D.A."/>
            <person name="Brescovit A.D."/>
            <person name="Santos A.J."/>
        </authorList>
    </citation>
    <scope>NUCLEOTIDE SEQUENCE</scope>
    <source>
        <tissue evidence="2">Shoot tissue taken approximately 20 cm above the soil surface</tissue>
    </source>
</reference>
<name>A0A0A9E137_ARUDO</name>
<dbReference type="AlphaFoldDB" id="A0A0A9E137"/>
<evidence type="ECO:0000313" key="2">
    <source>
        <dbReference type="EMBL" id="JAD92723.1"/>
    </source>
</evidence>
<evidence type="ECO:0000256" key="1">
    <source>
        <dbReference type="SAM" id="MobiDB-lite"/>
    </source>
</evidence>
<feature type="compositionally biased region" description="Polar residues" evidence="1">
    <location>
        <begin position="15"/>
        <end position="29"/>
    </location>
</feature>
<accession>A0A0A9E137</accession>
<dbReference type="EMBL" id="GBRH01205172">
    <property type="protein sequence ID" value="JAD92723.1"/>
    <property type="molecule type" value="Transcribed_RNA"/>
</dbReference>